<gene>
    <name evidence="3" type="ORF">SI7747_UN021908</name>
</gene>
<feature type="compositionally biased region" description="Low complexity" evidence="1">
    <location>
        <begin position="134"/>
        <end position="153"/>
    </location>
</feature>
<dbReference type="PANTHER" id="PTHR46781">
    <property type="entry name" value="ALPHA 1,4-GLYCOSYLTRANSFERASE FAMILY PROTEIN"/>
    <property type="match status" value="1"/>
</dbReference>
<protein>
    <recommendedName>
        <fullName evidence="2">Alpha 1,4-glycosyltransferase domain-containing protein</fullName>
    </recommendedName>
</protein>
<evidence type="ECO:0000259" key="2">
    <source>
        <dbReference type="Pfam" id="PF04572"/>
    </source>
</evidence>
<evidence type="ECO:0000256" key="1">
    <source>
        <dbReference type="SAM" id="MobiDB-lite"/>
    </source>
</evidence>
<dbReference type="Pfam" id="PF04572">
    <property type="entry name" value="Gb3_synth"/>
    <property type="match status" value="1"/>
</dbReference>
<keyword evidence="4" id="KW-1185">Reference proteome</keyword>
<dbReference type="Pfam" id="PF04488">
    <property type="entry name" value="Gly_transf_sug"/>
    <property type="match status" value="1"/>
</dbReference>
<dbReference type="InterPro" id="IPR029044">
    <property type="entry name" value="Nucleotide-diphossugar_trans"/>
</dbReference>
<evidence type="ECO:0000313" key="4">
    <source>
        <dbReference type="Proteomes" id="UP001189122"/>
    </source>
</evidence>
<dbReference type="InterPro" id="IPR007577">
    <property type="entry name" value="GlycoTrfase_DXD_sugar-bd_CS"/>
</dbReference>
<dbReference type="PANTHER" id="PTHR46781:SF5">
    <property type="entry name" value="ALPHA 1,4-GLYCOSYLTRANSFERASE FAMILY PROTEIN"/>
    <property type="match status" value="1"/>
</dbReference>
<name>A0ABN7ED09_SPIIN</name>
<dbReference type="InterPro" id="IPR007652">
    <property type="entry name" value="A1-4-GlycosylTfrase_dom"/>
</dbReference>
<proteinExistence type="predicted"/>
<feature type="domain" description="Alpha 1,4-glycosyltransferase" evidence="2">
    <location>
        <begin position="206"/>
        <end position="248"/>
    </location>
</feature>
<accession>A0ABN7ED09</accession>
<comment type="caution">
    <text evidence="3">The sequence shown here is derived from an EMBL/GenBank/DDBJ whole genome shotgun (WGS) entry which is preliminary data.</text>
</comment>
<sequence length="278" mass="30452">MTWISPLKASSSSTPTPAYSSSPTPWTPRWAPLCWPRSCAGLRVSAISPNYAFLFKDTPAALWLKRLLAGGVDPGEVPLGQNLSNLLRHAVLYKFGGVYLDADVIVLRSFSPLRNAIGAQAVDLATGNWSRLNTPSSRSSPSPSTGTNGVTTGRTWSLGLQRGWRVDPGSISPCCAGGLLPVRLEQDRIALRSPRSGEDRRRLSDKLRRLREASFALHLWNRHSKTMEVEEGSIVEQLMSDYCVFCNDSAIILLLSVIIGHQNAPWQWILSIHSACSS</sequence>
<dbReference type="SUPFAM" id="SSF53448">
    <property type="entry name" value="Nucleotide-diphospho-sugar transferases"/>
    <property type="match status" value="1"/>
</dbReference>
<dbReference type="InterPro" id="IPR044789">
    <property type="entry name" value="Put_A1-4-GlycosylTfrase_plant"/>
</dbReference>
<reference evidence="4" key="1">
    <citation type="journal article" date="2020" name="Sci. Rep.">
        <title>Chromosome-scale genome assembly for the duckweed Spirodela intermedia, integrating cytogenetic maps, PacBio and Oxford Nanopore libraries.</title>
        <authorList>
            <person name="Hoang P.T.N."/>
            <person name="Fiebig A."/>
            <person name="Novak P."/>
            <person name="Macas J."/>
            <person name="Cao H.X."/>
            <person name="Stepanenko A."/>
            <person name="Chen G."/>
            <person name="Borisjuk N."/>
            <person name="Scholz U."/>
            <person name="Schubert I."/>
        </authorList>
    </citation>
    <scope>NUCLEOTIDE SEQUENCE [LARGE SCALE GENOMIC DNA]</scope>
</reference>
<feature type="region of interest" description="Disordered" evidence="1">
    <location>
        <begin position="1"/>
        <end position="25"/>
    </location>
</feature>
<dbReference type="EMBL" id="CACRZD030000359">
    <property type="protein sequence ID" value="CAA6675566.1"/>
    <property type="molecule type" value="Genomic_DNA"/>
</dbReference>
<dbReference type="Proteomes" id="UP001189122">
    <property type="component" value="Unassembled WGS sequence"/>
</dbReference>
<dbReference type="Gene3D" id="3.90.550.20">
    <property type="match status" value="1"/>
</dbReference>
<evidence type="ECO:0000313" key="3">
    <source>
        <dbReference type="EMBL" id="CAA6675566.1"/>
    </source>
</evidence>
<feature type="region of interest" description="Disordered" evidence="1">
    <location>
        <begin position="132"/>
        <end position="154"/>
    </location>
</feature>
<organism evidence="3 4">
    <name type="scientific">Spirodela intermedia</name>
    <name type="common">Intermediate duckweed</name>
    <dbReference type="NCBI Taxonomy" id="51605"/>
    <lineage>
        <taxon>Eukaryota</taxon>
        <taxon>Viridiplantae</taxon>
        <taxon>Streptophyta</taxon>
        <taxon>Embryophyta</taxon>
        <taxon>Tracheophyta</taxon>
        <taxon>Spermatophyta</taxon>
        <taxon>Magnoliopsida</taxon>
        <taxon>Liliopsida</taxon>
        <taxon>Araceae</taxon>
        <taxon>Lemnoideae</taxon>
        <taxon>Spirodela</taxon>
    </lineage>
</organism>